<dbReference type="EMBL" id="MWAK01000307">
    <property type="protein sequence ID" value="OPZ89976.1"/>
    <property type="molecule type" value="Genomic_DNA"/>
</dbReference>
<dbReference type="AlphaFoldDB" id="A0A1V5M9Y5"/>
<organism evidence="2">
    <name type="scientific">candidate division TA06 bacterium ADurb.Bin417</name>
    <dbReference type="NCBI Taxonomy" id="1852828"/>
    <lineage>
        <taxon>Bacteria</taxon>
        <taxon>Bacteria division TA06</taxon>
    </lineage>
</organism>
<accession>A0A1V5M9Y5</accession>
<evidence type="ECO:0000259" key="1">
    <source>
        <dbReference type="Pfam" id="PF00149"/>
    </source>
</evidence>
<gene>
    <name evidence="2" type="ORF">BWY73_01405</name>
</gene>
<dbReference type="InterPro" id="IPR029052">
    <property type="entry name" value="Metallo-depent_PP-like"/>
</dbReference>
<name>A0A1V5M9Y5_UNCT6</name>
<proteinExistence type="predicted"/>
<dbReference type="SUPFAM" id="SSF56300">
    <property type="entry name" value="Metallo-dependent phosphatases"/>
    <property type="match status" value="1"/>
</dbReference>
<sequence length="187" mass="21467">MKDATLANWAYAEQLKAEGYTGRAALYEKFTNNKGRLNYTIEKNGTVFICINNAAQEITADQLKWLKGELEKTKSARHVFVLSHYPIDPSFGNMVPEDKGAVETRKLLAEYKVAGYLFGHRHGYGYRVIDGIPHIMSQDLAWGDTLSYLVYHVFPDRFVVGWKPLVREAFATPVYERVVFPEPRFRK</sequence>
<comment type="caution">
    <text evidence="2">The sequence shown here is derived from an EMBL/GenBank/DDBJ whole genome shotgun (WGS) entry which is preliminary data.</text>
</comment>
<dbReference type="InterPro" id="IPR004843">
    <property type="entry name" value="Calcineurin-like_PHP"/>
</dbReference>
<protein>
    <recommendedName>
        <fullName evidence="1">Calcineurin-like phosphoesterase domain-containing protein</fullName>
    </recommendedName>
</protein>
<dbReference type="Pfam" id="PF00149">
    <property type="entry name" value="Metallophos"/>
    <property type="match status" value="1"/>
</dbReference>
<dbReference type="GO" id="GO:0016787">
    <property type="term" value="F:hydrolase activity"/>
    <property type="evidence" value="ECO:0007669"/>
    <property type="project" value="InterPro"/>
</dbReference>
<reference evidence="2" key="1">
    <citation type="submission" date="2017-02" db="EMBL/GenBank/DDBJ databases">
        <title>Delving into the versatile metabolic prowess of the omnipresent phylum Bacteroidetes.</title>
        <authorList>
            <person name="Nobu M.K."/>
            <person name="Mei R."/>
            <person name="Narihiro T."/>
            <person name="Kuroda K."/>
            <person name="Liu W.-T."/>
        </authorList>
    </citation>
    <scope>NUCLEOTIDE SEQUENCE</scope>
    <source>
        <strain evidence="2">ADurb.Bin417</strain>
    </source>
</reference>
<evidence type="ECO:0000313" key="2">
    <source>
        <dbReference type="EMBL" id="OPZ89976.1"/>
    </source>
</evidence>
<dbReference type="Proteomes" id="UP000485484">
    <property type="component" value="Unassembled WGS sequence"/>
</dbReference>
<dbReference type="Gene3D" id="3.60.21.10">
    <property type="match status" value="1"/>
</dbReference>
<feature type="domain" description="Calcineurin-like phosphoesterase" evidence="1">
    <location>
        <begin position="27"/>
        <end position="124"/>
    </location>
</feature>